<evidence type="ECO:0000256" key="5">
    <source>
        <dbReference type="ARBA" id="ARBA00023288"/>
    </source>
</evidence>
<protein>
    <submittedName>
        <fullName evidence="6">Arabinose-binding protein</fullName>
    </submittedName>
</protein>
<dbReference type="AlphaFoldDB" id="A0A235B6R8"/>
<dbReference type="Proteomes" id="UP000215459">
    <property type="component" value="Unassembled WGS sequence"/>
</dbReference>
<sequence>MLAGCSSSEGSGSDGKVTLTLWTFVGQHAEFYQKMAKRWNQKHPNQKIELKAETYPYDNMHNKLMLSLYSKVGAPDIADIEVSRFPNYLRGKPQLVPLNDMVEPVRDRFIESRFDIYSKDGKYYGLPFHVGATVMYYNKDILDQAGDDPDQIETWDDYVRAGKKVKEKTGKPMTTVEITDVHNIWPTIIQQKSDFLDSNGRVTLDNRTNIRTLPFLRDMMDKHKIAIPAPGGSHHMEEYYGFMNQGGAASVQMPMWYMSRFTDYMPDLKGKMVIRPMPAWEKGGLRSAGMGGTGTVVTNQSEHTRLAKEFIRFSKLSKEGNIEIWKSLGFDPPRWDVWSDPELKASNEYTDYFGRGIFDQLLRLKDEIRSPHIDEPTPRLSNRVKSNVLYEALRRKNKSPEEALKDAAEEIRE</sequence>
<dbReference type="OrthoDB" id="9768630at2"/>
<reference evidence="6 7" key="1">
    <citation type="submission" date="2017-07" db="EMBL/GenBank/DDBJ databases">
        <title>The genome sequence of Paludifilum halophilum highlights mechanisms for microbial adaptation to high salt environemnts.</title>
        <authorList>
            <person name="Belbahri L."/>
        </authorList>
    </citation>
    <scope>NUCLEOTIDE SEQUENCE [LARGE SCALE GENOMIC DNA]</scope>
    <source>
        <strain evidence="6 7">DSM 102817</strain>
    </source>
</reference>
<name>A0A235B6R8_9BACL</name>
<keyword evidence="2" id="KW-0732">Signal</keyword>
<keyword evidence="1" id="KW-1003">Cell membrane</keyword>
<evidence type="ECO:0000256" key="1">
    <source>
        <dbReference type="ARBA" id="ARBA00022475"/>
    </source>
</evidence>
<keyword evidence="7" id="KW-1185">Reference proteome</keyword>
<evidence type="ECO:0000313" key="6">
    <source>
        <dbReference type="EMBL" id="OYD07305.1"/>
    </source>
</evidence>
<gene>
    <name evidence="6" type="ORF">CHM34_12320</name>
</gene>
<dbReference type="Pfam" id="PF01547">
    <property type="entry name" value="SBP_bac_1"/>
    <property type="match status" value="1"/>
</dbReference>
<keyword evidence="3" id="KW-0472">Membrane</keyword>
<dbReference type="PANTHER" id="PTHR43649">
    <property type="entry name" value="ARABINOSE-BINDING PROTEIN-RELATED"/>
    <property type="match status" value="1"/>
</dbReference>
<dbReference type="SUPFAM" id="SSF53850">
    <property type="entry name" value="Periplasmic binding protein-like II"/>
    <property type="match status" value="1"/>
</dbReference>
<dbReference type="Gene3D" id="3.40.190.10">
    <property type="entry name" value="Periplasmic binding protein-like II"/>
    <property type="match status" value="1"/>
</dbReference>
<dbReference type="InterPro" id="IPR006059">
    <property type="entry name" value="SBP"/>
</dbReference>
<dbReference type="PANTHER" id="PTHR43649:SF33">
    <property type="entry name" value="POLYGALACTURONAN_RHAMNOGALACTURONAN-BINDING PROTEIN YTCQ"/>
    <property type="match status" value="1"/>
</dbReference>
<dbReference type="EMBL" id="NOWF01000007">
    <property type="protein sequence ID" value="OYD07305.1"/>
    <property type="molecule type" value="Genomic_DNA"/>
</dbReference>
<comment type="caution">
    <text evidence="6">The sequence shown here is derived from an EMBL/GenBank/DDBJ whole genome shotgun (WGS) entry which is preliminary data.</text>
</comment>
<accession>A0A235B6R8</accession>
<evidence type="ECO:0000256" key="3">
    <source>
        <dbReference type="ARBA" id="ARBA00023136"/>
    </source>
</evidence>
<keyword evidence="5" id="KW-0449">Lipoprotein</keyword>
<organism evidence="6 7">
    <name type="scientific">Paludifilum halophilum</name>
    <dbReference type="NCBI Taxonomy" id="1642702"/>
    <lineage>
        <taxon>Bacteria</taxon>
        <taxon>Bacillati</taxon>
        <taxon>Bacillota</taxon>
        <taxon>Bacilli</taxon>
        <taxon>Bacillales</taxon>
        <taxon>Thermoactinomycetaceae</taxon>
        <taxon>Paludifilum</taxon>
    </lineage>
</organism>
<evidence type="ECO:0000313" key="7">
    <source>
        <dbReference type="Proteomes" id="UP000215459"/>
    </source>
</evidence>
<keyword evidence="4" id="KW-0564">Palmitate</keyword>
<proteinExistence type="predicted"/>
<dbReference type="InterPro" id="IPR050490">
    <property type="entry name" value="Bact_solute-bd_prot1"/>
</dbReference>
<evidence type="ECO:0000256" key="4">
    <source>
        <dbReference type="ARBA" id="ARBA00023139"/>
    </source>
</evidence>
<evidence type="ECO:0000256" key="2">
    <source>
        <dbReference type="ARBA" id="ARBA00022729"/>
    </source>
</evidence>
<dbReference type="CDD" id="cd13585">
    <property type="entry name" value="PBP2_TMBP_like"/>
    <property type="match status" value="1"/>
</dbReference>